<evidence type="ECO:0000313" key="1">
    <source>
        <dbReference type="EMBL" id="MBV6342868.1"/>
    </source>
</evidence>
<dbReference type="PANTHER" id="PTHR43861:SF6">
    <property type="entry name" value="METHYLTRANSFERASE TYPE 11"/>
    <property type="match status" value="1"/>
</dbReference>
<dbReference type="GO" id="GO:0032259">
    <property type="term" value="P:methylation"/>
    <property type="evidence" value="ECO:0007669"/>
    <property type="project" value="UniProtKB-KW"/>
</dbReference>
<gene>
    <name evidence="1" type="ORF">HWQ67_14875</name>
</gene>
<dbReference type="RefSeq" id="WP_218253480.1">
    <property type="nucleotide sequence ID" value="NZ_JABXWD010000365.1"/>
</dbReference>
<comment type="caution">
    <text evidence="1">The sequence shown here is derived from an EMBL/GenBank/DDBJ whole genome shotgun (WGS) entry which is preliminary data.</text>
</comment>
<reference evidence="1 2" key="1">
    <citation type="journal article" date="2020" name="J Geophys Res Biogeosci">
        <title>Magnetotaxis as an Adaptation to Enable Bacterial Shuttling of Microbial Sulfur and Sulfur Cycling Across Aquatic Oxic#Anoxic Interfaces.</title>
        <authorList>
            <person name="Li J."/>
            <person name="Liu P."/>
            <person name="Wang J."/>
            <person name="Roberts A.P."/>
            <person name="Pan Y."/>
        </authorList>
    </citation>
    <scope>NUCLEOTIDE SEQUENCE [LARGE SCALE GENOMIC DNA]</scope>
    <source>
        <strain evidence="1 2">MYR-1_YQ</strain>
    </source>
</reference>
<organism evidence="1 2">
    <name type="scientific">Candidatus Magnetobacterium casense</name>
    <dbReference type="NCBI Taxonomy" id="1455061"/>
    <lineage>
        <taxon>Bacteria</taxon>
        <taxon>Pseudomonadati</taxon>
        <taxon>Nitrospirota</taxon>
        <taxon>Thermodesulfovibrionia</taxon>
        <taxon>Thermodesulfovibrionales</taxon>
        <taxon>Candidatus Magnetobacteriaceae</taxon>
        <taxon>Candidatus Magnetobacterium</taxon>
    </lineage>
</organism>
<dbReference type="GO" id="GO:0008168">
    <property type="term" value="F:methyltransferase activity"/>
    <property type="evidence" value="ECO:0007669"/>
    <property type="project" value="UniProtKB-KW"/>
</dbReference>
<dbReference type="Pfam" id="PF13489">
    <property type="entry name" value="Methyltransf_23"/>
    <property type="match status" value="1"/>
</dbReference>
<name>A0ABS6S1Z9_9BACT</name>
<protein>
    <submittedName>
        <fullName evidence="1">Class I SAM-dependent methyltransferase</fullName>
    </submittedName>
</protein>
<accession>A0ABS6S1Z9</accession>
<dbReference type="CDD" id="cd02440">
    <property type="entry name" value="AdoMet_MTases"/>
    <property type="match status" value="1"/>
</dbReference>
<dbReference type="Proteomes" id="UP001196980">
    <property type="component" value="Unassembled WGS sequence"/>
</dbReference>
<proteinExistence type="predicted"/>
<dbReference type="PANTHER" id="PTHR43861">
    <property type="entry name" value="TRANS-ACONITATE 2-METHYLTRANSFERASE-RELATED"/>
    <property type="match status" value="1"/>
</dbReference>
<sequence length="301" mass="33427">MVITEGNVCWVCAGRGLELVRPSTIRRPLSDVNFAITDPNYGTTAAIYRCRNCGFLQCAQLSDVLQYYQSLRDEEYDSSGQHRLHQADKLLRTIIRYKKTGKFLDVGAGTGYLMQRALAHGFEAVGIEPSAWLCERAVAKGLNVVCGVLPERSLSPPYDVVTLIDVIEHVSNPVEVLLHVAGVMSAESVGVLVTPDVQSLAARLTGNRWWHYRVAHVGYFNRKTISLALERAGLRPISFSRPAWYLSAAYLMSRLNVYLPSYLKLTPPDVLNRLTVGFNLFDSMLVVFHKKSSPLPTVVGA</sequence>
<keyword evidence="1" id="KW-0489">Methyltransferase</keyword>
<keyword evidence="2" id="KW-1185">Reference proteome</keyword>
<evidence type="ECO:0000313" key="2">
    <source>
        <dbReference type="Proteomes" id="UP001196980"/>
    </source>
</evidence>
<dbReference type="EMBL" id="JABXWD010000365">
    <property type="protein sequence ID" value="MBV6342868.1"/>
    <property type="molecule type" value="Genomic_DNA"/>
</dbReference>
<keyword evidence="1" id="KW-0808">Transferase</keyword>